<sequence>MRDILEEISGWYREGTRFALATVVQTWHSSPRSAGAAMAVSEFGDVVGSVSGGCVESAVFELAQDVLVTGLPVRQTYGVSDGDAFAVGLTCGGTIEMFVELVTAERFRRLQEVAELVERRSPVAIATVIGGLAEVGAHMMVTADSARGSFGEHSLDHSVTEVSQGMLAQGLNGVVHVGRHGERRMEDITVFVESFAPSPEMIVFGAIDFAAAVVRMGKFLGYHVTLCDARPVFATRQRFPEADEIVVEWPHKFLQSRTVDERTVLCVLTHDPKFDVPLLVEALRTKAAYIGAMGSRRTHLDRLDKLRGAGVSAAELERLSSPIGLDLRGRTPEETAVSIAAEIIALKWGGSGQQLRELSMPIHA</sequence>
<organism evidence="3 4">
    <name type="scientific">Paenarthrobacter ureafaciens</name>
    <dbReference type="NCBI Taxonomy" id="37931"/>
    <lineage>
        <taxon>Bacteria</taxon>
        <taxon>Bacillati</taxon>
        <taxon>Actinomycetota</taxon>
        <taxon>Actinomycetes</taxon>
        <taxon>Micrococcales</taxon>
        <taxon>Micrococcaceae</taxon>
        <taxon>Paenarthrobacter</taxon>
    </lineage>
</organism>
<feature type="domain" description="XdhC- CoxI" evidence="1">
    <location>
        <begin position="117"/>
        <end position="178"/>
    </location>
</feature>
<accession>A0AAX3EMT8</accession>
<feature type="domain" description="XdhC- CoxI" evidence="1">
    <location>
        <begin position="11"/>
        <end position="78"/>
    </location>
</feature>
<dbReference type="InterPro" id="IPR003777">
    <property type="entry name" value="XdhC_CoxI"/>
</dbReference>
<feature type="domain" description="XdhC Rossmann" evidence="2">
    <location>
        <begin position="201"/>
        <end position="343"/>
    </location>
</feature>
<dbReference type="Pfam" id="PF02625">
    <property type="entry name" value="XdhC_CoxI"/>
    <property type="match status" value="2"/>
</dbReference>
<evidence type="ECO:0000313" key="4">
    <source>
        <dbReference type="Proteomes" id="UP001163293"/>
    </source>
</evidence>
<evidence type="ECO:0000313" key="3">
    <source>
        <dbReference type="EMBL" id="UYV99348.1"/>
    </source>
</evidence>
<dbReference type="Proteomes" id="UP001163293">
    <property type="component" value="Chromosome"/>
</dbReference>
<dbReference type="InterPro" id="IPR027051">
    <property type="entry name" value="XdhC_Rossmann_dom"/>
</dbReference>
<dbReference type="AlphaFoldDB" id="A0AAX3EMT8"/>
<dbReference type="InterPro" id="IPR052698">
    <property type="entry name" value="MoCofactor_Util/Proc"/>
</dbReference>
<dbReference type="PANTHER" id="PTHR30388">
    <property type="entry name" value="ALDEHYDE OXIDOREDUCTASE MOLYBDENUM COFACTOR ASSEMBLY PROTEIN"/>
    <property type="match status" value="1"/>
</dbReference>
<dbReference type="PANTHER" id="PTHR30388:SF4">
    <property type="entry name" value="MOLYBDENUM COFACTOR INSERTION CHAPERONE PAOD"/>
    <property type="match status" value="1"/>
</dbReference>
<proteinExistence type="predicted"/>
<gene>
    <name evidence="3" type="ORF">NL394_09190</name>
</gene>
<evidence type="ECO:0000259" key="1">
    <source>
        <dbReference type="Pfam" id="PF02625"/>
    </source>
</evidence>
<dbReference type="Pfam" id="PF13478">
    <property type="entry name" value="XdhC_C"/>
    <property type="match status" value="1"/>
</dbReference>
<evidence type="ECO:0000259" key="2">
    <source>
        <dbReference type="Pfam" id="PF13478"/>
    </source>
</evidence>
<dbReference type="EMBL" id="CP101185">
    <property type="protein sequence ID" value="UYV99348.1"/>
    <property type="molecule type" value="Genomic_DNA"/>
</dbReference>
<protein>
    <submittedName>
        <fullName evidence="3">XdhC family protein</fullName>
    </submittedName>
</protein>
<dbReference type="Gene3D" id="3.40.50.720">
    <property type="entry name" value="NAD(P)-binding Rossmann-like Domain"/>
    <property type="match status" value="1"/>
</dbReference>
<name>A0AAX3EMT8_PAEUR</name>
<keyword evidence="4" id="KW-1185">Reference proteome</keyword>
<reference evidence="3" key="1">
    <citation type="submission" date="2022-07" db="EMBL/GenBank/DDBJ databases">
        <authorList>
            <person name="Wu T."/>
        </authorList>
    </citation>
    <scope>NUCLEOTIDE SEQUENCE</scope>
    <source>
        <strain evidence="3">SD-1</strain>
    </source>
</reference>
<dbReference type="RefSeq" id="WP_069695657.1">
    <property type="nucleotide sequence ID" value="NZ_CP043010.1"/>
</dbReference>